<dbReference type="eggNOG" id="arCOG09173">
    <property type="taxonomic scope" value="Archaea"/>
</dbReference>
<organism evidence="2 3">
    <name type="scientific">Halorhabdus utahensis (strain DSM 12940 / JCM 11049 / AX-2)</name>
    <dbReference type="NCBI Taxonomy" id="519442"/>
    <lineage>
        <taxon>Archaea</taxon>
        <taxon>Methanobacteriati</taxon>
        <taxon>Methanobacteriota</taxon>
        <taxon>Stenosarchaea group</taxon>
        <taxon>Halobacteria</taxon>
        <taxon>Halobacteriales</taxon>
        <taxon>Haloarculaceae</taxon>
        <taxon>Halorhabdus</taxon>
    </lineage>
</organism>
<name>C7NN87_HALUD</name>
<reference evidence="2 3" key="1">
    <citation type="journal article" date="2009" name="Stand. Genomic Sci.">
        <title>Complete genome sequence of Halorhabdus utahensis type strain (AX-2).</title>
        <authorList>
            <person name="Anderson I."/>
            <person name="Tindall B.J."/>
            <person name="Pomrenke H."/>
            <person name="Goker M."/>
            <person name="Lapidus A."/>
            <person name="Nolan M."/>
            <person name="Copeland A."/>
            <person name="Glavina Del Rio T."/>
            <person name="Chen F."/>
            <person name="Tice H."/>
            <person name="Cheng J.F."/>
            <person name="Lucas S."/>
            <person name="Chertkov O."/>
            <person name="Bruce D."/>
            <person name="Brettin T."/>
            <person name="Detter J.C."/>
            <person name="Han C."/>
            <person name="Goodwin L."/>
            <person name="Land M."/>
            <person name="Hauser L."/>
            <person name="Chang Y.J."/>
            <person name="Jeffries C.D."/>
            <person name="Pitluck S."/>
            <person name="Pati A."/>
            <person name="Mavromatis K."/>
            <person name="Ivanova N."/>
            <person name="Ovchinnikova G."/>
            <person name="Chen A."/>
            <person name="Palaniappan K."/>
            <person name="Chain P."/>
            <person name="Rohde M."/>
            <person name="Bristow J."/>
            <person name="Eisen J.A."/>
            <person name="Markowitz V."/>
            <person name="Hugenholtz P."/>
            <person name="Kyrpides N.C."/>
            <person name="Klenk H.P."/>
        </authorList>
    </citation>
    <scope>NUCLEOTIDE SEQUENCE [LARGE SCALE GENOMIC DNA]</scope>
    <source>
        <strain evidence="3">DSM 12940 / JCM 11049 / AX-2</strain>
    </source>
</reference>
<evidence type="ECO:0000313" key="3">
    <source>
        <dbReference type="Proteomes" id="UP000002071"/>
    </source>
</evidence>
<dbReference type="GeneID" id="8383588"/>
<dbReference type="Proteomes" id="UP000002071">
    <property type="component" value="Chromosome"/>
</dbReference>
<dbReference type="HOGENOM" id="CLU_782128_0_0_2"/>
<feature type="compositionally biased region" description="Gly residues" evidence="1">
    <location>
        <begin position="46"/>
        <end position="55"/>
    </location>
</feature>
<evidence type="ECO:0000256" key="1">
    <source>
        <dbReference type="SAM" id="MobiDB-lite"/>
    </source>
</evidence>
<gene>
    <name evidence="2" type="ordered locus">Huta_1311</name>
</gene>
<dbReference type="KEGG" id="hut:Huta_1311"/>
<evidence type="ECO:0000313" key="2">
    <source>
        <dbReference type="EMBL" id="ACV11487.1"/>
    </source>
</evidence>
<dbReference type="NCBIfam" id="TIGR04088">
    <property type="entry name" value="cognate_SipW"/>
    <property type="match status" value="1"/>
</dbReference>
<protein>
    <submittedName>
        <fullName evidence="2">Uncharacterized protein</fullName>
    </submittedName>
</protein>
<accession>C7NN87</accession>
<sequence>MTVPLRSFAAVLCVVLFVTAGSAATVSYFSDTEQASGTIQAADSFQGGGPGGGTPPGKKAYNDADGDGEYDSDEQTINKNRLRDFNDPDANLVIPSDIGSVSRNGNGNVSITAKSITSSAGFDAKNGGIHLNATDGEISISADSVIGQTGDVTIEATKDIDLNGVTVESDNGAITVSTDGHLDLDNAHLSSNCDIYLQAQTITAQSTTIDSGRAIDITADSDLDIDDATLTSSGSYDIDLQAQTVTARYASVQASNGGTVLNATSGTLDATGADMTGGNAGIVLESVGSMWLNDSTLTTQNGDVTADLGTSATTLYVDNTDIEYTNTLVYDPADISIVGTPKQGLGAVSPSSNP</sequence>
<proteinExistence type="predicted"/>
<dbReference type="InterPro" id="IPR023833">
    <property type="entry name" value="Signal_pept_SipW-depend-type"/>
</dbReference>
<feature type="region of interest" description="Disordered" evidence="1">
    <location>
        <begin position="41"/>
        <end position="73"/>
    </location>
</feature>
<dbReference type="STRING" id="519442.Huta_1311"/>
<dbReference type="RefSeq" id="WP_015789061.1">
    <property type="nucleotide sequence ID" value="NC_013158.1"/>
</dbReference>
<feature type="compositionally biased region" description="Acidic residues" evidence="1">
    <location>
        <begin position="64"/>
        <end position="73"/>
    </location>
</feature>
<dbReference type="EMBL" id="CP001687">
    <property type="protein sequence ID" value="ACV11487.1"/>
    <property type="molecule type" value="Genomic_DNA"/>
</dbReference>
<keyword evidence="3" id="KW-1185">Reference proteome</keyword>
<dbReference type="AlphaFoldDB" id="C7NN87"/>